<gene>
    <name evidence="2" type="ORF">MCOR_50565</name>
</gene>
<dbReference type="AlphaFoldDB" id="A0A6J8EDQ9"/>
<dbReference type="OrthoDB" id="10524206at2759"/>
<accession>A0A6J8EDQ9</accession>
<sequence length="159" mass="18501">MNFPNGYNKGSSKIQSFSVEPRIRQVVVQKPFKMNEEFITDVKELPSDYNLKDEISVLRWKAFFDKWEMFVVVCQYKGGSVICHVKVEKEQSGEDVQIALATRYVFIKGYAEYDFSKSDTQRTIQKELSSIHATSLQWNGGNKETYKTSLEHMDRSDFT</sequence>
<dbReference type="InterPro" id="IPR020864">
    <property type="entry name" value="MACPF"/>
</dbReference>
<evidence type="ECO:0000259" key="1">
    <source>
        <dbReference type="Pfam" id="PF01823"/>
    </source>
</evidence>
<feature type="domain" description="MACPF" evidence="1">
    <location>
        <begin position="29"/>
        <end position="122"/>
    </location>
</feature>
<dbReference type="Pfam" id="PF01823">
    <property type="entry name" value="MACPF"/>
    <property type="match status" value="1"/>
</dbReference>
<evidence type="ECO:0000313" key="2">
    <source>
        <dbReference type="EMBL" id="CAC5418106.1"/>
    </source>
</evidence>
<reference evidence="2 3" key="1">
    <citation type="submission" date="2020-06" db="EMBL/GenBank/DDBJ databases">
        <authorList>
            <person name="Li R."/>
            <person name="Bekaert M."/>
        </authorList>
    </citation>
    <scope>NUCLEOTIDE SEQUENCE [LARGE SCALE GENOMIC DNA]</scope>
    <source>
        <strain evidence="3">wild</strain>
    </source>
</reference>
<dbReference type="EMBL" id="CACVKT020008865">
    <property type="protein sequence ID" value="CAC5418106.1"/>
    <property type="molecule type" value="Genomic_DNA"/>
</dbReference>
<organism evidence="2 3">
    <name type="scientific">Mytilus coruscus</name>
    <name type="common">Sea mussel</name>
    <dbReference type="NCBI Taxonomy" id="42192"/>
    <lineage>
        <taxon>Eukaryota</taxon>
        <taxon>Metazoa</taxon>
        <taxon>Spiralia</taxon>
        <taxon>Lophotrochozoa</taxon>
        <taxon>Mollusca</taxon>
        <taxon>Bivalvia</taxon>
        <taxon>Autobranchia</taxon>
        <taxon>Pteriomorphia</taxon>
        <taxon>Mytilida</taxon>
        <taxon>Mytiloidea</taxon>
        <taxon>Mytilidae</taxon>
        <taxon>Mytilinae</taxon>
        <taxon>Mytilus</taxon>
    </lineage>
</organism>
<evidence type="ECO:0000313" key="3">
    <source>
        <dbReference type="Proteomes" id="UP000507470"/>
    </source>
</evidence>
<dbReference type="Proteomes" id="UP000507470">
    <property type="component" value="Unassembled WGS sequence"/>
</dbReference>
<proteinExistence type="predicted"/>
<protein>
    <recommendedName>
        <fullName evidence="1">MACPF domain-containing protein</fullName>
    </recommendedName>
</protein>
<name>A0A6J8EDQ9_MYTCO</name>
<keyword evidence="3" id="KW-1185">Reference proteome</keyword>